<dbReference type="GO" id="GO:0008379">
    <property type="term" value="F:thioredoxin peroxidase activity"/>
    <property type="evidence" value="ECO:0007669"/>
    <property type="project" value="InterPro"/>
</dbReference>
<evidence type="ECO:0000313" key="10">
    <source>
        <dbReference type="Proteomes" id="UP000000267"/>
    </source>
</evidence>
<evidence type="ECO:0000256" key="4">
    <source>
        <dbReference type="ARBA" id="ARBA00023002"/>
    </source>
</evidence>
<dbReference type="Proteomes" id="UP000000267">
    <property type="component" value="Unassembled WGS sequence"/>
</dbReference>
<dbReference type="GO" id="GO:0042744">
    <property type="term" value="P:hydrogen peroxide catabolic process"/>
    <property type="evidence" value="ECO:0007669"/>
    <property type="project" value="TreeGrafter"/>
</dbReference>
<evidence type="ECO:0000256" key="5">
    <source>
        <dbReference type="ARBA" id="ARBA00023284"/>
    </source>
</evidence>
<proteinExistence type="inferred from homology"/>
<dbReference type="InterPro" id="IPR013740">
    <property type="entry name" value="Redoxin"/>
</dbReference>
<dbReference type="GO" id="GO:0005739">
    <property type="term" value="C:mitochondrion"/>
    <property type="evidence" value="ECO:0007669"/>
    <property type="project" value="TreeGrafter"/>
</dbReference>
<evidence type="ECO:0000259" key="8">
    <source>
        <dbReference type="Pfam" id="PF08534"/>
    </source>
</evidence>
<dbReference type="EMBL" id="DS480414">
    <property type="protein sequence ID" value="EDO16918.1"/>
    <property type="molecule type" value="Genomic_DNA"/>
</dbReference>
<organism evidence="10">
    <name type="scientific">Vanderwaltozyma polyspora (strain ATCC 22028 / DSM 70294 / BCRC 21397 / CBS 2163 / NBRC 10782 / NRRL Y-8283 / UCD 57-17)</name>
    <name type="common">Kluyveromyces polysporus</name>
    <dbReference type="NCBI Taxonomy" id="436907"/>
    <lineage>
        <taxon>Eukaryota</taxon>
        <taxon>Fungi</taxon>
        <taxon>Dikarya</taxon>
        <taxon>Ascomycota</taxon>
        <taxon>Saccharomycotina</taxon>
        <taxon>Saccharomycetes</taxon>
        <taxon>Saccharomycetales</taxon>
        <taxon>Saccharomycetaceae</taxon>
        <taxon>Vanderwaltozyma</taxon>
    </lineage>
</organism>
<protein>
    <recommendedName>
        <fullName evidence="8">Redoxin domain-containing protein</fullName>
    </recommendedName>
</protein>
<evidence type="ECO:0000313" key="9">
    <source>
        <dbReference type="EMBL" id="EDO16918.1"/>
    </source>
</evidence>
<feature type="domain" description="Redoxin" evidence="8">
    <location>
        <begin position="22"/>
        <end position="175"/>
    </location>
</feature>
<dbReference type="GO" id="GO:0005777">
    <property type="term" value="C:peroxisome"/>
    <property type="evidence" value="ECO:0007669"/>
    <property type="project" value="TreeGrafter"/>
</dbReference>
<keyword evidence="5 7" id="KW-0676">Redox-active center</keyword>
<comment type="similarity">
    <text evidence="1 7">Belongs to the peroxiredoxin family. Prx5 subfamily.</text>
</comment>
<name>A7TLD7_VANPO</name>
<dbReference type="Gene3D" id="3.40.30.10">
    <property type="entry name" value="Glutaredoxin"/>
    <property type="match status" value="1"/>
</dbReference>
<dbReference type="Pfam" id="PF08534">
    <property type="entry name" value="Redoxin"/>
    <property type="match status" value="1"/>
</dbReference>
<dbReference type="GO" id="GO:0045454">
    <property type="term" value="P:cell redox homeostasis"/>
    <property type="evidence" value="ECO:0007669"/>
    <property type="project" value="TreeGrafter"/>
</dbReference>
<dbReference type="CDD" id="cd03013">
    <property type="entry name" value="PRX5_like"/>
    <property type="match status" value="1"/>
</dbReference>
<accession>A7TLD7</accession>
<reference evidence="9 10" key="1">
    <citation type="journal article" date="2007" name="Proc. Natl. Acad. Sci. U.S.A.">
        <title>Independent sorting-out of thousands of duplicated gene pairs in two yeast species descended from a whole-genome duplication.</title>
        <authorList>
            <person name="Scannell D.R."/>
            <person name="Frank A.C."/>
            <person name="Conant G.C."/>
            <person name="Byrne K.P."/>
            <person name="Woolfit M."/>
            <person name="Wolfe K.H."/>
        </authorList>
    </citation>
    <scope>NUCLEOTIDE SEQUENCE [LARGE SCALE GENOMIC DNA]</scope>
    <source>
        <strain evidence="10">ATCC 22028 / DSM 70294 / BCRC 21397 / CBS 2163 / NBRC 10782 / NRRL Y-8283 / UCD 57-17</strain>
    </source>
</reference>
<feature type="active site" description="Cysteine sulfenic acid (-SOH) intermediate" evidence="6">
    <location>
        <position position="66"/>
    </location>
</feature>
<comment type="function">
    <text evidence="7">Thiol-specific peroxidase that catalyzes the reduction of hydrogen peroxide and organic hydroperoxides to water and alcohols, respectively. Plays a role in cell protection against oxidative stress by detoxifying peroxides.</text>
</comment>
<keyword evidence="10" id="KW-1185">Reference proteome</keyword>
<dbReference type="RefSeq" id="XP_001644776.1">
    <property type="nucleotide sequence ID" value="XM_001644726.1"/>
</dbReference>
<dbReference type="KEGG" id="vpo:Kpol_1020p26"/>
<evidence type="ECO:0000256" key="3">
    <source>
        <dbReference type="ARBA" id="ARBA00022862"/>
    </source>
</evidence>
<dbReference type="PANTHER" id="PTHR10430">
    <property type="entry name" value="PEROXIREDOXIN"/>
    <property type="match status" value="1"/>
</dbReference>
<keyword evidence="4 7" id="KW-0560">Oxidoreductase</keyword>
<evidence type="ECO:0000256" key="1">
    <source>
        <dbReference type="ARBA" id="ARBA00010505"/>
    </source>
</evidence>
<dbReference type="SUPFAM" id="SSF52833">
    <property type="entry name" value="Thioredoxin-like"/>
    <property type="match status" value="1"/>
</dbReference>
<keyword evidence="3 7" id="KW-0049">Antioxidant</keyword>
<evidence type="ECO:0000256" key="2">
    <source>
        <dbReference type="ARBA" id="ARBA00022559"/>
    </source>
</evidence>
<dbReference type="PANTHER" id="PTHR10430:SF39">
    <property type="entry name" value="PEROXISOMAL MEMBRANE ASSOCIATED PROTEIN 20"/>
    <property type="match status" value="1"/>
</dbReference>
<gene>
    <name evidence="9" type="ORF">Kpol_1020p26</name>
</gene>
<dbReference type="GeneID" id="5545104"/>
<dbReference type="AlphaFoldDB" id="A7TLD7"/>
<dbReference type="InterPro" id="IPR037944">
    <property type="entry name" value="PRX5-like"/>
</dbReference>
<dbReference type="OMA" id="SAWGKQH"/>
<dbReference type="HOGENOM" id="CLU_072440_3_0_1"/>
<dbReference type="eggNOG" id="KOG0541">
    <property type="taxonomic scope" value="Eukaryota"/>
</dbReference>
<evidence type="ECO:0000256" key="7">
    <source>
        <dbReference type="RuleBase" id="RU366011"/>
    </source>
</evidence>
<keyword evidence="2 7" id="KW-0575">Peroxidase</keyword>
<evidence type="ECO:0000256" key="6">
    <source>
        <dbReference type="PIRSR" id="PIRSR637944-1"/>
    </source>
</evidence>
<dbReference type="STRING" id="436907.A7TLD7"/>
<sequence length="178" mass="19479">MFLRGPRATKLQPLRFIRGFKIGDRIPKGVAGIQENSPGNTIDIGEEVSNGKNIIIGLPAAFSPACSSSHVPGFIKHLKEFENKGFSKILVTTVNDSFVTKAWSESLNCPKEIRIIADTQGNFAKKGGYLFDAKNVLGNERSMRYVLIVEDGIVVKEFLEPDKIGLKVSSAENVINSL</sequence>
<dbReference type="PhylomeDB" id="A7TLD7"/>
<dbReference type="OrthoDB" id="1882547at2759"/>
<dbReference type="InParanoid" id="A7TLD7"/>
<dbReference type="GO" id="GO:0034599">
    <property type="term" value="P:cellular response to oxidative stress"/>
    <property type="evidence" value="ECO:0007669"/>
    <property type="project" value="InterPro"/>
</dbReference>
<dbReference type="InterPro" id="IPR036249">
    <property type="entry name" value="Thioredoxin-like_sf"/>
</dbReference>
<dbReference type="GO" id="GO:0005829">
    <property type="term" value="C:cytosol"/>
    <property type="evidence" value="ECO:0007669"/>
    <property type="project" value="TreeGrafter"/>
</dbReference>